<evidence type="ECO:0000256" key="1">
    <source>
        <dbReference type="SAM" id="MobiDB-lite"/>
    </source>
</evidence>
<sequence>MPLTPTTHPLPVRAALAQQSRSARDPNSDRLRPPVLVSRRPPVPSASKASRLLLRARSIYHRSVPTPRVYQPNHFCGHSTRTLSSLIHPEEAPGPPLAYSVHPVPQLRLALTESLSIQILPHSTLLRHDMRLRAGTSDALPRLRRAISLPGRAPLACGISLLDGVHLPQRQRKALSCSASSNLLASALLRPYG</sequence>
<accession>A0A1Y2IDJ3</accession>
<gene>
    <name evidence="2" type="ORF">PYCCODRAFT_862438</name>
</gene>
<dbReference type="AlphaFoldDB" id="A0A1Y2IDJ3"/>
<dbReference type="Proteomes" id="UP000193067">
    <property type="component" value="Unassembled WGS sequence"/>
</dbReference>
<organism evidence="2 3">
    <name type="scientific">Trametes coccinea (strain BRFM310)</name>
    <name type="common">Pycnoporus coccineus</name>
    <dbReference type="NCBI Taxonomy" id="1353009"/>
    <lineage>
        <taxon>Eukaryota</taxon>
        <taxon>Fungi</taxon>
        <taxon>Dikarya</taxon>
        <taxon>Basidiomycota</taxon>
        <taxon>Agaricomycotina</taxon>
        <taxon>Agaricomycetes</taxon>
        <taxon>Polyporales</taxon>
        <taxon>Polyporaceae</taxon>
        <taxon>Trametes</taxon>
    </lineage>
</organism>
<feature type="compositionally biased region" description="Low complexity" evidence="1">
    <location>
        <begin position="33"/>
        <end position="48"/>
    </location>
</feature>
<name>A0A1Y2IDJ3_TRAC3</name>
<protein>
    <submittedName>
        <fullName evidence="2">Uncharacterized protein</fullName>
    </submittedName>
</protein>
<proteinExistence type="predicted"/>
<evidence type="ECO:0000313" key="3">
    <source>
        <dbReference type="Proteomes" id="UP000193067"/>
    </source>
</evidence>
<keyword evidence="3" id="KW-1185">Reference proteome</keyword>
<feature type="region of interest" description="Disordered" evidence="1">
    <location>
        <begin position="17"/>
        <end position="48"/>
    </location>
</feature>
<reference evidence="2 3" key="1">
    <citation type="journal article" date="2015" name="Biotechnol. Biofuels">
        <title>Enhanced degradation of softwood versus hardwood by the white-rot fungus Pycnoporus coccineus.</title>
        <authorList>
            <person name="Couturier M."/>
            <person name="Navarro D."/>
            <person name="Chevret D."/>
            <person name="Henrissat B."/>
            <person name="Piumi F."/>
            <person name="Ruiz-Duenas F.J."/>
            <person name="Martinez A.T."/>
            <person name="Grigoriev I.V."/>
            <person name="Riley R."/>
            <person name="Lipzen A."/>
            <person name="Berrin J.G."/>
            <person name="Master E.R."/>
            <person name="Rosso M.N."/>
        </authorList>
    </citation>
    <scope>NUCLEOTIDE SEQUENCE [LARGE SCALE GENOMIC DNA]</scope>
    <source>
        <strain evidence="2 3">BRFM310</strain>
    </source>
</reference>
<evidence type="ECO:0000313" key="2">
    <source>
        <dbReference type="EMBL" id="OSC99146.1"/>
    </source>
</evidence>
<dbReference type="EMBL" id="KZ084130">
    <property type="protein sequence ID" value="OSC99146.1"/>
    <property type="molecule type" value="Genomic_DNA"/>
</dbReference>
<feature type="compositionally biased region" description="Basic and acidic residues" evidence="1">
    <location>
        <begin position="22"/>
        <end position="32"/>
    </location>
</feature>